<dbReference type="OrthoDB" id="6151406at2759"/>
<evidence type="ECO:0000256" key="1">
    <source>
        <dbReference type="ARBA" id="ARBA00022729"/>
    </source>
</evidence>
<dbReference type="SMART" id="SM00408">
    <property type="entry name" value="IGc2"/>
    <property type="match status" value="6"/>
</dbReference>
<feature type="domain" description="Ig-like" evidence="5">
    <location>
        <begin position="461"/>
        <end position="530"/>
    </location>
</feature>
<feature type="signal peptide" evidence="4">
    <location>
        <begin position="1"/>
        <end position="17"/>
    </location>
</feature>
<dbReference type="Pfam" id="PF13927">
    <property type="entry name" value="Ig_3"/>
    <property type="match status" value="3"/>
</dbReference>
<dbReference type="PANTHER" id="PTHR11481:SF64">
    <property type="entry name" value="FC RECEPTOR-LIKE PROTEIN 4"/>
    <property type="match status" value="1"/>
</dbReference>
<dbReference type="GO" id="GO:0009897">
    <property type="term" value="C:external side of plasma membrane"/>
    <property type="evidence" value="ECO:0007669"/>
    <property type="project" value="TreeGrafter"/>
</dbReference>
<feature type="domain" description="Ig-like" evidence="5">
    <location>
        <begin position="370"/>
        <end position="453"/>
    </location>
</feature>
<dbReference type="InterPro" id="IPR003599">
    <property type="entry name" value="Ig_sub"/>
</dbReference>
<dbReference type="Ensembl" id="ENSLLET00000021189.1">
    <property type="protein sequence ID" value="ENSLLEP00000020387.1"/>
    <property type="gene ID" value="ENSLLEG00000012702.1"/>
</dbReference>
<keyword evidence="7" id="KW-1185">Reference proteome</keyword>
<dbReference type="Proteomes" id="UP000694569">
    <property type="component" value="Unplaced"/>
</dbReference>
<dbReference type="GeneTree" id="ENSGT01050000244808"/>
<dbReference type="InterPro" id="IPR036179">
    <property type="entry name" value="Ig-like_dom_sf"/>
</dbReference>
<dbReference type="Ensembl" id="ENSLLET00000020892.1">
    <property type="protein sequence ID" value="ENSLLEP00000020103.1"/>
    <property type="gene ID" value="ENSLLEG00000012702.1"/>
</dbReference>
<feature type="transmembrane region" description="Helical" evidence="3">
    <location>
        <begin position="654"/>
        <end position="677"/>
    </location>
</feature>
<feature type="domain" description="Ig-like" evidence="5">
    <location>
        <begin position="542"/>
        <end position="644"/>
    </location>
</feature>
<protein>
    <recommendedName>
        <fullName evidence="5">Ig-like domain-containing protein</fullName>
    </recommendedName>
</protein>
<dbReference type="GO" id="GO:0006955">
    <property type="term" value="P:immune response"/>
    <property type="evidence" value="ECO:0007669"/>
    <property type="project" value="TreeGrafter"/>
</dbReference>
<dbReference type="Gene3D" id="2.60.40.10">
    <property type="entry name" value="Immunoglobulins"/>
    <property type="match status" value="7"/>
</dbReference>
<feature type="chain" id="PRO_5044680858" description="Ig-like domain-containing protein" evidence="4">
    <location>
        <begin position="18"/>
        <end position="746"/>
    </location>
</feature>
<proteinExistence type="predicted"/>
<feature type="domain" description="Ig-like" evidence="5">
    <location>
        <begin position="289"/>
        <end position="365"/>
    </location>
</feature>
<dbReference type="AlphaFoldDB" id="A0A8C5MVQ3"/>
<evidence type="ECO:0000256" key="3">
    <source>
        <dbReference type="SAM" id="Phobius"/>
    </source>
</evidence>
<organism evidence="6 7">
    <name type="scientific">Leptobrachium leishanense</name>
    <name type="common">Leishan spiny toad</name>
    <dbReference type="NCBI Taxonomy" id="445787"/>
    <lineage>
        <taxon>Eukaryota</taxon>
        <taxon>Metazoa</taxon>
        <taxon>Chordata</taxon>
        <taxon>Craniata</taxon>
        <taxon>Vertebrata</taxon>
        <taxon>Euteleostomi</taxon>
        <taxon>Amphibia</taxon>
        <taxon>Batrachia</taxon>
        <taxon>Anura</taxon>
        <taxon>Pelobatoidea</taxon>
        <taxon>Megophryidae</taxon>
        <taxon>Leptobrachium</taxon>
    </lineage>
</organism>
<feature type="domain" description="Ig-like" evidence="5">
    <location>
        <begin position="195"/>
        <end position="272"/>
    </location>
</feature>
<dbReference type="GO" id="GO:0004888">
    <property type="term" value="F:transmembrane signaling receptor activity"/>
    <property type="evidence" value="ECO:0007669"/>
    <property type="project" value="TreeGrafter"/>
</dbReference>
<dbReference type="InterPro" id="IPR003598">
    <property type="entry name" value="Ig_sub2"/>
</dbReference>
<dbReference type="InterPro" id="IPR007110">
    <property type="entry name" value="Ig-like_dom"/>
</dbReference>
<accession>A0A8C5MVQ3</accession>
<dbReference type="SMART" id="SM00409">
    <property type="entry name" value="IG"/>
    <property type="match status" value="7"/>
</dbReference>
<reference evidence="6" key="1">
    <citation type="submission" date="2025-05" db="UniProtKB">
        <authorList>
            <consortium name="Ensembl"/>
        </authorList>
    </citation>
    <scope>IDENTIFICATION</scope>
</reference>
<dbReference type="Pfam" id="PF13895">
    <property type="entry name" value="Ig_2"/>
    <property type="match status" value="4"/>
</dbReference>
<dbReference type="Ensembl" id="ENSLLET00000020790.1">
    <property type="protein sequence ID" value="ENSLLEP00000020003.1"/>
    <property type="gene ID" value="ENSLLEG00000012702.1"/>
</dbReference>
<evidence type="ECO:0000259" key="5">
    <source>
        <dbReference type="PROSITE" id="PS50835"/>
    </source>
</evidence>
<keyword evidence="3" id="KW-0472">Membrane</keyword>
<keyword evidence="3" id="KW-1133">Transmembrane helix</keyword>
<evidence type="ECO:0000313" key="7">
    <source>
        <dbReference type="Proteomes" id="UP000694569"/>
    </source>
</evidence>
<keyword evidence="3" id="KW-0812">Transmembrane</keyword>
<keyword evidence="1 4" id="KW-0732">Signal</keyword>
<dbReference type="GO" id="GO:0007166">
    <property type="term" value="P:cell surface receptor signaling pathway"/>
    <property type="evidence" value="ECO:0007669"/>
    <property type="project" value="TreeGrafter"/>
</dbReference>
<dbReference type="InterPro" id="IPR050488">
    <property type="entry name" value="Ig_Fc_receptor"/>
</dbReference>
<evidence type="ECO:0000313" key="6">
    <source>
        <dbReference type="Ensembl" id="ENSLLEP00000020387.1"/>
    </source>
</evidence>
<sequence length="746" mass="83760">MSAFILMILCAAALTESGAVVKPVVSFSSNFGKIFTEETVTLTCNVDSTDFGYWTFSWYKNNQKMDRNSCCFTIQSARSDDSGDYTCEINDSDRSDPLTLEVSKGQVLLHTSPSPVYEGDTLTLTCRHRPGYSVTSTTFYKGNQILESQYRDYLHLPKVDKTATDTYKCRKHMMVYGKIYRDSSDISVIELFSDPEINVNPYLVTEGADVTLTCDTRLAASREQTDLWFAFYKNGRKVQEFGKSNLHTINSVQLRDSGNYTCEVTTQSSSVRKTSKGMDIKMTGSALKPAVFLLSKWRKILTEESVTLACNVESSYQGNGTYSWYKDDKKIDGEHRVYTIQSARLEDSGDYTCELRDSDRSDPLTLRVRDDLVILQSSPSPVYEGETLTLRCHHRGGYTMQSSTFYKGSQVMESYYGDSFYLMNVDKTAAGTYTCTKVMRVSNIPFADSVDITVKELFTDPDILLSPYLLTVGDTMTMTCHTRLAPLRAHTELQFTFYRNGEKVQDFGKSSRYKITSIQTRDSGNYTCEVRTVIGHVKKTSPGINIEIGVNGARIRTDRDNLEMVAGDNVTFTCWVERAFSPSFLWLHNGKEVDNQSGLYQIRESGKTLYIESVGSQHGGTYQCKAINQVSTDRTFAAESNVLTITVSEKTSGFPAYLIPTIVPVLLLVLFILIFTFRHKISLRPARKTRRPEPTVPTRDNSEGDDVCYSYINMRAMPPPGSSALSTKTSSVIYSAVRFQNTTGDA</sequence>
<dbReference type="SUPFAM" id="SSF48726">
    <property type="entry name" value="Immunoglobulin"/>
    <property type="match status" value="7"/>
</dbReference>
<feature type="domain" description="Ig-like" evidence="5">
    <location>
        <begin position="23"/>
        <end position="103"/>
    </location>
</feature>
<evidence type="ECO:0000256" key="2">
    <source>
        <dbReference type="ARBA" id="ARBA00023157"/>
    </source>
</evidence>
<keyword evidence="2" id="KW-1015">Disulfide bond</keyword>
<evidence type="ECO:0000256" key="4">
    <source>
        <dbReference type="SAM" id="SignalP"/>
    </source>
</evidence>
<dbReference type="PANTHER" id="PTHR11481">
    <property type="entry name" value="IMMUNOGLOBULIN FC RECEPTOR"/>
    <property type="match status" value="1"/>
</dbReference>
<dbReference type="PROSITE" id="PS50835">
    <property type="entry name" value="IG_LIKE"/>
    <property type="match status" value="6"/>
</dbReference>
<name>A0A8C5MVQ3_9ANUR</name>
<dbReference type="InterPro" id="IPR013783">
    <property type="entry name" value="Ig-like_fold"/>
</dbReference>